<sequence>MTRRCGRHVIVEVYPVTLETSKPVKNLPQLGFKTAGDDSTSHGLTASVLISSLIFCSISPLELSPSKTSAPFSHRPKQLTDKTCQHKSFYKILDFLDERANLSRKCGRTSGLCDTIRTNRKDSSSISHHTASSSDQHRRQTSQIYNLNSLANMILGPQINTSPAGSGRHNTYSFPCLRHSARIELPAICPPGFNKSRLKLRTIIFPSAGPSARLKTRPGHGDLVLPGPGGWCSITIKSERDKLT</sequence>
<comment type="caution">
    <text evidence="1">The sequence shown here is derived from an EMBL/GenBank/DDBJ whole genome shotgun (WGS) entry which is preliminary data.</text>
</comment>
<reference evidence="1" key="1">
    <citation type="journal article" date="2023" name="G3 (Bethesda)">
        <title>A reference genome for the long-term kleptoplast-retaining sea slug Elysia crispata morphotype clarki.</title>
        <authorList>
            <person name="Eastman K.E."/>
            <person name="Pendleton A.L."/>
            <person name="Shaikh M.A."/>
            <person name="Suttiyut T."/>
            <person name="Ogas R."/>
            <person name="Tomko P."/>
            <person name="Gavelis G."/>
            <person name="Widhalm J.R."/>
            <person name="Wisecaver J.H."/>
        </authorList>
    </citation>
    <scope>NUCLEOTIDE SEQUENCE</scope>
    <source>
        <strain evidence="1">ECLA1</strain>
    </source>
</reference>
<accession>A0AAE1AVK0</accession>
<evidence type="ECO:0000313" key="2">
    <source>
        <dbReference type="Proteomes" id="UP001283361"/>
    </source>
</evidence>
<evidence type="ECO:0000313" key="1">
    <source>
        <dbReference type="EMBL" id="KAK3794795.1"/>
    </source>
</evidence>
<gene>
    <name evidence="1" type="ORF">RRG08_054434</name>
</gene>
<organism evidence="1 2">
    <name type="scientific">Elysia crispata</name>
    <name type="common">lettuce slug</name>
    <dbReference type="NCBI Taxonomy" id="231223"/>
    <lineage>
        <taxon>Eukaryota</taxon>
        <taxon>Metazoa</taxon>
        <taxon>Spiralia</taxon>
        <taxon>Lophotrochozoa</taxon>
        <taxon>Mollusca</taxon>
        <taxon>Gastropoda</taxon>
        <taxon>Heterobranchia</taxon>
        <taxon>Euthyneura</taxon>
        <taxon>Panpulmonata</taxon>
        <taxon>Sacoglossa</taxon>
        <taxon>Placobranchoidea</taxon>
        <taxon>Plakobranchidae</taxon>
        <taxon>Elysia</taxon>
    </lineage>
</organism>
<dbReference type="AlphaFoldDB" id="A0AAE1AVK0"/>
<dbReference type="EMBL" id="JAWDGP010001092">
    <property type="protein sequence ID" value="KAK3794795.1"/>
    <property type="molecule type" value="Genomic_DNA"/>
</dbReference>
<protein>
    <submittedName>
        <fullName evidence="1">Uncharacterized protein</fullName>
    </submittedName>
</protein>
<dbReference type="Proteomes" id="UP001283361">
    <property type="component" value="Unassembled WGS sequence"/>
</dbReference>
<keyword evidence="2" id="KW-1185">Reference proteome</keyword>
<proteinExistence type="predicted"/>
<name>A0AAE1AVK0_9GAST</name>